<evidence type="ECO:0000256" key="4">
    <source>
        <dbReference type="ARBA" id="ARBA00022692"/>
    </source>
</evidence>
<name>A0A953NEE5_9MOLU</name>
<dbReference type="GO" id="GO:0005886">
    <property type="term" value="C:plasma membrane"/>
    <property type="evidence" value="ECO:0007669"/>
    <property type="project" value="UniProtKB-SubCell"/>
</dbReference>
<proteinExistence type="predicted"/>
<dbReference type="Pfam" id="PF02355">
    <property type="entry name" value="SecD_SecF_C"/>
    <property type="match status" value="2"/>
</dbReference>
<keyword evidence="6 9" id="KW-1133">Transmembrane helix</keyword>
<organism evidence="11 12">
    <name type="scientific">Mycoplasma tauri</name>
    <dbReference type="NCBI Taxonomy" id="547987"/>
    <lineage>
        <taxon>Bacteria</taxon>
        <taxon>Bacillati</taxon>
        <taxon>Mycoplasmatota</taxon>
        <taxon>Mollicutes</taxon>
        <taxon>Mycoplasmataceae</taxon>
        <taxon>Mycoplasma</taxon>
    </lineage>
</organism>
<comment type="subcellular location">
    <subcellularLocation>
        <location evidence="1">Cell membrane</location>
        <topology evidence="1">Multi-pass membrane protein</topology>
    </subcellularLocation>
</comment>
<feature type="transmembrane region" description="Helical" evidence="9">
    <location>
        <begin position="646"/>
        <end position="665"/>
    </location>
</feature>
<feature type="transmembrane region" description="Helical" evidence="9">
    <location>
        <begin position="24"/>
        <end position="46"/>
    </location>
</feature>
<reference evidence="11 12" key="1">
    <citation type="submission" date="2021-09" db="EMBL/GenBank/DDBJ databases">
        <title>WGS of Mycoplasma sp. Zaradi2 strains.</title>
        <authorList>
            <person name="Spergser J."/>
        </authorList>
    </citation>
    <scope>NUCLEOTIDE SEQUENCE [LARGE SCALE GENOMIC DNA]</scope>
    <source>
        <strain evidence="11 12">1331</strain>
    </source>
</reference>
<feature type="domain" description="Protein export membrane protein SecD/SecF C-terminal" evidence="10">
    <location>
        <begin position="591"/>
        <end position="751"/>
    </location>
</feature>
<dbReference type="InterPro" id="IPR048634">
    <property type="entry name" value="SecD_SecF_C"/>
</dbReference>
<dbReference type="Proteomes" id="UP000772186">
    <property type="component" value="Unassembled WGS sequence"/>
</dbReference>
<accession>A0A953NEE5</accession>
<dbReference type="SUPFAM" id="SSF82866">
    <property type="entry name" value="Multidrug efflux transporter AcrB transmembrane domain"/>
    <property type="match status" value="1"/>
</dbReference>
<keyword evidence="8 9" id="KW-0472">Membrane</keyword>
<comment type="caution">
    <text evidence="11">The sequence shown here is derived from an EMBL/GenBank/DDBJ whole genome shotgun (WGS) entry which is preliminary data.</text>
</comment>
<keyword evidence="7" id="KW-0811">Translocation</keyword>
<gene>
    <name evidence="11" type="ORF">LAD73_01825</name>
</gene>
<sequence length="785" mass="90604">MLQFWTSFISFFKKIFMPKNWKRWLLLFFAIIGILITIICGSFFAISKKMEVSVEYGEGVKYQIEAKLKTENGKYENSNDKELTDISNSLKYRFASVNDFSTDFVPKGNGIIEVTRHKLFDNENSKQKKEFENAILKKSSFVFTDTEMRPIFSNGLFNNDPKAKIDYHDIEKYAAPLKPNSAKVIFNPFNRKYQIHLELKDDDAIREWTKAIRYISNTESHGLLMWANLDDLYHKANDNLYKDDWLAAGENAANFVFVNNTPWDNKNKKWNALKKFDFDGGKYLVSLGGDLNEKNFIIKDILDSQKSTTYAIASSINISSNKNLELKLHNEPMFYTKENSKFNFSYVWIAASIAIALIAIILIVCFGLLGALNSVALGLFVFLTLLLFTLLQGRFSPPTVTGLIVGIIVGTIVLFIQLLNFKNEVYKNNNKIKKSYKNAANKSFVPSLDIFILSLFVSTILFFIGTPNMQTFSLMVAFSSISGILSLILINRWLAGLMLNTDVFENNRWLLFVRKNETTISNKENDKFRKIDYVHKSKWISFITPLFVLIGIIIFITLSAINKNSWKSFNTVGIFAELSNTNINLEFSKFGISLVVILVALTLYSLVRFKWAITVSMIITLLINIVLTFSLFLITRIPLSSYSIQTFFWVILISCTNQFMIFNKIKEKIKLFENNSALEKKQVRSIANTIYVETFIYNLWTLAFIFIKLGIYLAFIKALDWETLLAFMLSSIFVLYSTMFISVSLWSKLEEKRQERIQRRIDTRYWVFPNEPSEQVFPGINNYLS</sequence>
<feature type="transmembrane region" description="Helical" evidence="9">
    <location>
        <begin position="346"/>
        <end position="369"/>
    </location>
</feature>
<evidence type="ECO:0000256" key="8">
    <source>
        <dbReference type="ARBA" id="ARBA00023136"/>
    </source>
</evidence>
<keyword evidence="5" id="KW-0653">Protein transport</keyword>
<feature type="transmembrane region" description="Helical" evidence="9">
    <location>
        <begin position="471"/>
        <end position="490"/>
    </location>
</feature>
<evidence type="ECO:0000256" key="6">
    <source>
        <dbReference type="ARBA" id="ARBA00022989"/>
    </source>
</evidence>
<evidence type="ECO:0000256" key="1">
    <source>
        <dbReference type="ARBA" id="ARBA00004651"/>
    </source>
</evidence>
<dbReference type="PANTHER" id="PTHR30081">
    <property type="entry name" value="PROTEIN-EXPORT MEMBRANE PROTEIN SEC"/>
    <property type="match status" value="1"/>
</dbReference>
<evidence type="ECO:0000256" key="9">
    <source>
        <dbReference type="SAM" id="Phobius"/>
    </source>
</evidence>
<evidence type="ECO:0000256" key="3">
    <source>
        <dbReference type="ARBA" id="ARBA00022475"/>
    </source>
</evidence>
<feature type="domain" description="Protein export membrane protein SecD/SecF C-terminal" evidence="10">
    <location>
        <begin position="346"/>
        <end position="496"/>
    </location>
</feature>
<feature type="transmembrane region" description="Helical" evidence="9">
    <location>
        <begin position="587"/>
        <end position="604"/>
    </location>
</feature>
<keyword evidence="4 9" id="KW-0812">Transmembrane</keyword>
<feature type="transmembrane region" description="Helical" evidence="9">
    <location>
        <begin position="611"/>
        <end position="634"/>
    </location>
</feature>
<evidence type="ECO:0000256" key="5">
    <source>
        <dbReference type="ARBA" id="ARBA00022927"/>
    </source>
</evidence>
<dbReference type="InterPro" id="IPR022813">
    <property type="entry name" value="SecD/SecF_arch_bac"/>
</dbReference>
<feature type="transmembrane region" description="Helical" evidence="9">
    <location>
        <begin position="401"/>
        <end position="422"/>
    </location>
</feature>
<feature type="transmembrane region" description="Helical" evidence="9">
    <location>
        <begin position="443"/>
        <end position="465"/>
    </location>
</feature>
<evidence type="ECO:0000256" key="7">
    <source>
        <dbReference type="ARBA" id="ARBA00023010"/>
    </source>
</evidence>
<keyword evidence="3" id="KW-1003">Cell membrane</keyword>
<dbReference type="AlphaFoldDB" id="A0A953NEE5"/>
<evidence type="ECO:0000256" key="2">
    <source>
        <dbReference type="ARBA" id="ARBA00022448"/>
    </source>
</evidence>
<feature type="transmembrane region" description="Helical" evidence="9">
    <location>
        <begin position="724"/>
        <end position="746"/>
    </location>
</feature>
<evidence type="ECO:0000313" key="12">
    <source>
        <dbReference type="Proteomes" id="UP000772186"/>
    </source>
</evidence>
<dbReference type="GO" id="GO:0015031">
    <property type="term" value="P:protein transport"/>
    <property type="evidence" value="ECO:0007669"/>
    <property type="project" value="UniProtKB-KW"/>
</dbReference>
<evidence type="ECO:0000259" key="10">
    <source>
        <dbReference type="Pfam" id="PF02355"/>
    </source>
</evidence>
<dbReference type="Gene3D" id="1.20.1640.10">
    <property type="entry name" value="Multidrug efflux transporter AcrB transmembrane domain"/>
    <property type="match status" value="1"/>
</dbReference>
<keyword evidence="2" id="KW-0813">Transport</keyword>
<keyword evidence="12" id="KW-1185">Reference proteome</keyword>
<protein>
    <recommendedName>
        <fullName evidence="10">Protein export membrane protein SecD/SecF C-terminal domain-containing protein</fullName>
    </recommendedName>
</protein>
<feature type="transmembrane region" description="Helical" evidence="9">
    <location>
        <begin position="376"/>
        <end position="395"/>
    </location>
</feature>
<dbReference type="EMBL" id="JAIQBY010000015">
    <property type="protein sequence ID" value="MBZ4195457.1"/>
    <property type="molecule type" value="Genomic_DNA"/>
</dbReference>
<feature type="transmembrane region" description="Helical" evidence="9">
    <location>
        <begin position="686"/>
        <end position="712"/>
    </location>
</feature>
<dbReference type="PANTHER" id="PTHR30081:SF1">
    <property type="entry name" value="PROTEIN TRANSLOCASE SUBUNIT SECD"/>
    <property type="match status" value="1"/>
</dbReference>
<evidence type="ECO:0000313" key="11">
    <source>
        <dbReference type="EMBL" id="MBZ4195457.1"/>
    </source>
</evidence>
<feature type="transmembrane region" description="Helical" evidence="9">
    <location>
        <begin position="539"/>
        <end position="561"/>
    </location>
</feature>